<gene>
    <name evidence="3" type="ORF">GCM10010319_18650</name>
</gene>
<dbReference type="SMART" id="SM00923">
    <property type="entry name" value="MbtH"/>
    <property type="match status" value="1"/>
</dbReference>
<feature type="region of interest" description="Disordered" evidence="1">
    <location>
        <begin position="59"/>
        <end position="82"/>
    </location>
</feature>
<comment type="caution">
    <text evidence="3">The sequence shown here is derived from an EMBL/GenBank/DDBJ whole genome shotgun (WGS) entry which is preliminary data.</text>
</comment>
<dbReference type="PANTHER" id="PTHR38444:SF1">
    <property type="entry name" value="ENTEROBACTIN BIOSYNTHESIS PROTEIN YBDZ"/>
    <property type="match status" value="1"/>
</dbReference>
<reference evidence="3 4" key="1">
    <citation type="journal article" date="2019" name="Int. J. Syst. Evol. Microbiol.">
        <title>The Global Catalogue of Microorganisms (GCM) 10K type strain sequencing project: providing services to taxonomists for standard genome sequencing and annotation.</title>
        <authorList>
            <consortium name="The Broad Institute Genomics Platform"/>
            <consortium name="The Broad Institute Genome Sequencing Center for Infectious Disease"/>
            <person name="Wu L."/>
            <person name="Ma J."/>
        </authorList>
    </citation>
    <scope>NUCLEOTIDE SEQUENCE [LARGE SCALE GENOMIC DNA]</scope>
    <source>
        <strain evidence="3 4">JCM 4565</strain>
    </source>
</reference>
<dbReference type="PANTHER" id="PTHR38444">
    <property type="entry name" value="ENTEROBACTIN BIOSYNTHESIS PROTEIN YBDZ"/>
    <property type="match status" value="1"/>
</dbReference>
<accession>A0ABN0WNR0</accession>
<keyword evidence="4" id="KW-1185">Reference proteome</keyword>
<evidence type="ECO:0000259" key="2">
    <source>
        <dbReference type="SMART" id="SM00923"/>
    </source>
</evidence>
<evidence type="ECO:0000313" key="4">
    <source>
        <dbReference type="Proteomes" id="UP001500063"/>
    </source>
</evidence>
<sequence length="82" mass="8636">MRSPFEDPGRGEESHLVLTNAAGEHSLWPAFADIPEGWTVALPASGHRACLDHLERAAACPPSTSTTEHTAGPRPEPSGAPQ</sequence>
<evidence type="ECO:0000313" key="3">
    <source>
        <dbReference type="EMBL" id="GAA0342810.1"/>
    </source>
</evidence>
<dbReference type="EMBL" id="BAAABW010000010">
    <property type="protein sequence ID" value="GAA0342810.1"/>
    <property type="molecule type" value="Genomic_DNA"/>
</dbReference>
<dbReference type="InterPro" id="IPR005153">
    <property type="entry name" value="MbtH-like_dom"/>
</dbReference>
<dbReference type="SUPFAM" id="SSF160582">
    <property type="entry name" value="MbtH-like"/>
    <property type="match status" value="1"/>
</dbReference>
<protein>
    <recommendedName>
        <fullName evidence="2">MbtH-like domain-containing protein</fullName>
    </recommendedName>
</protein>
<dbReference type="InterPro" id="IPR037407">
    <property type="entry name" value="MLP_fam"/>
</dbReference>
<evidence type="ECO:0000256" key="1">
    <source>
        <dbReference type="SAM" id="MobiDB-lite"/>
    </source>
</evidence>
<organism evidence="3 4">
    <name type="scientific">Streptomyces blastmyceticus</name>
    <dbReference type="NCBI Taxonomy" id="68180"/>
    <lineage>
        <taxon>Bacteria</taxon>
        <taxon>Bacillati</taxon>
        <taxon>Actinomycetota</taxon>
        <taxon>Actinomycetes</taxon>
        <taxon>Kitasatosporales</taxon>
        <taxon>Streptomycetaceae</taxon>
        <taxon>Streptomyces</taxon>
    </lineage>
</organism>
<dbReference type="Gene3D" id="3.90.820.10">
    <property type="entry name" value="Structural Genomics, Unknown Function 30-nov-00 1gh9 Mol_id"/>
    <property type="match status" value="1"/>
</dbReference>
<feature type="domain" description="MbtH-like" evidence="2">
    <location>
        <begin position="3"/>
        <end position="56"/>
    </location>
</feature>
<name>A0ABN0WNR0_9ACTN</name>
<dbReference type="RefSeq" id="WP_344117295.1">
    <property type="nucleotide sequence ID" value="NZ_BAAABW010000010.1"/>
</dbReference>
<dbReference type="InterPro" id="IPR038020">
    <property type="entry name" value="MbtH-like_sf"/>
</dbReference>
<dbReference type="Pfam" id="PF03621">
    <property type="entry name" value="MbtH"/>
    <property type="match status" value="1"/>
</dbReference>
<proteinExistence type="predicted"/>
<dbReference type="Proteomes" id="UP001500063">
    <property type="component" value="Unassembled WGS sequence"/>
</dbReference>